<feature type="transmembrane region" description="Helical" evidence="1">
    <location>
        <begin position="7"/>
        <end position="26"/>
    </location>
</feature>
<evidence type="ECO:0000313" key="3">
    <source>
        <dbReference type="Proteomes" id="UP000011607"/>
    </source>
</evidence>
<dbReference type="OrthoDB" id="330871at2157"/>
<feature type="transmembrane region" description="Helical" evidence="1">
    <location>
        <begin position="120"/>
        <end position="142"/>
    </location>
</feature>
<dbReference type="RefSeq" id="WP_006671092.1">
    <property type="nucleotide sequence ID" value="NZ_AOMA01000003.1"/>
</dbReference>
<proteinExistence type="predicted"/>
<gene>
    <name evidence="2" type="ORF">C446_00580</name>
</gene>
<dbReference type="Proteomes" id="UP000011607">
    <property type="component" value="Unassembled WGS sequence"/>
</dbReference>
<organism evidence="2 3">
    <name type="scientific">Halobiforma nitratireducens JCM 10879</name>
    <dbReference type="NCBI Taxonomy" id="1227454"/>
    <lineage>
        <taxon>Archaea</taxon>
        <taxon>Methanobacteriati</taxon>
        <taxon>Methanobacteriota</taxon>
        <taxon>Stenosarchaea group</taxon>
        <taxon>Halobacteria</taxon>
        <taxon>Halobacteriales</taxon>
        <taxon>Natrialbaceae</taxon>
        <taxon>Halobiforma</taxon>
    </lineage>
</organism>
<feature type="transmembrane region" description="Helical" evidence="1">
    <location>
        <begin position="63"/>
        <end position="84"/>
    </location>
</feature>
<accession>M0MRT2</accession>
<keyword evidence="1" id="KW-1133">Transmembrane helix</keyword>
<feature type="transmembrane region" description="Helical" evidence="1">
    <location>
        <begin position="148"/>
        <end position="167"/>
    </location>
</feature>
<feature type="transmembrane region" description="Helical" evidence="1">
    <location>
        <begin position="32"/>
        <end position="51"/>
    </location>
</feature>
<evidence type="ECO:0000256" key="1">
    <source>
        <dbReference type="SAM" id="Phobius"/>
    </source>
</evidence>
<sequence>MFRRAREFGPAVLVPFAWTFVLVAHLEVVSEYTVFVAHVVMGVLLAGFALTGYGDMQEGALRVWWTIIVVGTVVTACGAIGLRLEPSNASLLAVALFGWMVLPAVGFVDTGRRVHAGRWIYALGTAGCLVGAALYAGGLLGALEELRFAGLVLVGVGQTAGILDAAIRY</sequence>
<protein>
    <submittedName>
        <fullName evidence="2">Uncharacterized protein</fullName>
    </submittedName>
</protein>
<comment type="caution">
    <text evidence="2">The sequence shown here is derived from an EMBL/GenBank/DDBJ whole genome shotgun (WGS) entry which is preliminary data.</text>
</comment>
<keyword evidence="1" id="KW-0812">Transmembrane</keyword>
<feature type="transmembrane region" description="Helical" evidence="1">
    <location>
        <begin position="90"/>
        <end position="108"/>
    </location>
</feature>
<keyword evidence="3" id="KW-1185">Reference proteome</keyword>
<dbReference type="AlphaFoldDB" id="M0MRT2"/>
<keyword evidence="1" id="KW-0472">Membrane</keyword>
<dbReference type="STRING" id="1227454.C446_00580"/>
<evidence type="ECO:0000313" key="2">
    <source>
        <dbReference type="EMBL" id="EMA47165.1"/>
    </source>
</evidence>
<dbReference type="eggNOG" id="arCOG04710">
    <property type="taxonomic scope" value="Archaea"/>
</dbReference>
<dbReference type="EMBL" id="AOMA01000003">
    <property type="protein sequence ID" value="EMA47165.1"/>
    <property type="molecule type" value="Genomic_DNA"/>
</dbReference>
<name>M0MRT2_9EURY</name>
<reference evidence="2 3" key="1">
    <citation type="journal article" date="2014" name="PLoS Genet.">
        <title>Phylogenetically driven sequencing of extremely halophilic archaea reveals strategies for static and dynamic osmo-response.</title>
        <authorList>
            <person name="Becker E.A."/>
            <person name="Seitzer P.M."/>
            <person name="Tritt A."/>
            <person name="Larsen D."/>
            <person name="Krusor M."/>
            <person name="Yao A.I."/>
            <person name="Wu D."/>
            <person name="Madern D."/>
            <person name="Eisen J.A."/>
            <person name="Darling A.E."/>
            <person name="Facciotti M.T."/>
        </authorList>
    </citation>
    <scope>NUCLEOTIDE SEQUENCE [LARGE SCALE GENOMIC DNA]</scope>
    <source>
        <strain evidence="2 3">JCM 10879</strain>
    </source>
</reference>